<evidence type="ECO:0000313" key="5">
    <source>
        <dbReference type="EMBL" id="MBB2183531.1"/>
    </source>
</evidence>
<dbReference type="PANTHER" id="PTHR33678">
    <property type="entry name" value="BLL1576 PROTEIN"/>
    <property type="match status" value="1"/>
</dbReference>
<dbReference type="InterPro" id="IPR052344">
    <property type="entry name" value="Transposase-related"/>
</dbReference>
<dbReference type="Proteomes" id="UP000574276">
    <property type="component" value="Unassembled WGS sequence"/>
</dbReference>
<evidence type="ECO:0000259" key="1">
    <source>
        <dbReference type="Pfam" id="PF03050"/>
    </source>
</evidence>
<dbReference type="InterPro" id="IPR004291">
    <property type="entry name" value="Transposase_IS66_central"/>
</dbReference>
<feature type="domain" description="Transposase IS66 central" evidence="1">
    <location>
        <begin position="186"/>
        <end position="475"/>
    </location>
</feature>
<feature type="domain" description="Transposase TnpC homeodomain" evidence="2">
    <location>
        <begin position="41"/>
        <end position="119"/>
    </location>
</feature>
<dbReference type="InterPro" id="IPR039552">
    <property type="entry name" value="IS66_C"/>
</dbReference>
<dbReference type="Pfam" id="PF03050">
    <property type="entry name" value="DDE_Tnp_IS66"/>
    <property type="match status" value="1"/>
</dbReference>
<accession>A0A839K0T0</accession>
<reference evidence="4 7" key="1">
    <citation type="submission" date="2020-07" db="EMBL/GenBank/DDBJ databases">
        <title>Characterization and genome sequencing of isolate MD1, a novel member within the family Lachnospiraceae.</title>
        <authorList>
            <person name="Rettenmaier R."/>
            <person name="Di Bello L."/>
            <person name="Zinser C."/>
            <person name="Scheitz K."/>
            <person name="Liebl W."/>
            <person name="Zverlov V."/>
        </authorList>
    </citation>
    <scope>NUCLEOTIDE SEQUENCE [LARGE SCALE GENOMIC DNA]</scope>
    <source>
        <strain evidence="4 7">MD1</strain>
    </source>
</reference>
<evidence type="ECO:0000259" key="2">
    <source>
        <dbReference type="Pfam" id="PF13007"/>
    </source>
</evidence>
<comment type="caution">
    <text evidence="4">The sequence shown here is derived from an EMBL/GenBank/DDBJ whole genome shotgun (WGS) entry which is preliminary data.</text>
</comment>
<feature type="domain" description="Transposase IS66 C-terminal" evidence="3">
    <location>
        <begin position="482"/>
        <end position="523"/>
    </location>
</feature>
<proteinExistence type="predicted"/>
<name>A0A839K0T0_9FIRM</name>
<evidence type="ECO:0000313" key="7">
    <source>
        <dbReference type="Proteomes" id="UP000574276"/>
    </source>
</evidence>
<keyword evidence="7" id="KW-1185">Reference proteome</keyword>
<dbReference type="RefSeq" id="WP_228352486.1">
    <property type="nucleotide sequence ID" value="NZ_JACEGA010000001.1"/>
</dbReference>
<dbReference type="AlphaFoldDB" id="A0A839K0T0"/>
<dbReference type="EMBL" id="JACEGA010000001">
    <property type="protein sequence ID" value="MBB2183531.1"/>
    <property type="molecule type" value="Genomic_DNA"/>
</dbReference>
<dbReference type="NCBIfam" id="NF033517">
    <property type="entry name" value="transpos_IS66"/>
    <property type="match status" value="1"/>
</dbReference>
<dbReference type="PANTHER" id="PTHR33678:SF1">
    <property type="entry name" value="BLL1576 PROTEIN"/>
    <property type="match status" value="1"/>
</dbReference>
<evidence type="ECO:0000313" key="6">
    <source>
        <dbReference type="EMBL" id="MBB2184490.1"/>
    </source>
</evidence>
<protein>
    <submittedName>
        <fullName evidence="4">IS66 family transposase</fullName>
    </submittedName>
</protein>
<dbReference type="Pfam" id="PF13817">
    <property type="entry name" value="DDE_Tnp_IS66_C"/>
    <property type="match status" value="1"/>
</dbReference>
<organism evidence="4 7">
    <name type="scientific">Variimorphobacter saccharofermentans</name>
    <dbReference type="NCBI Taxonomy" id="2755051"/>
    <lineage>
        <taxon>Bacteria</taxon>
        <taxon>Bacillati</taxon>
        <taxon>Bacillota</taxon>
        <taxon>Clostridia</taxon>
        <taxon>Lachnospirales</taxon>
        <taxon>Lachnospiraceae</taxon>
        <taxon>Variimorphobacter</taxon>
    </lineage>
</organism>
<evidence type="ECO:0000313" key="4">
    <source>
        <dbReference type="EMBL" id="MBB2182792.1"/>
    </source>
</evidence>
<sequence>MAIKYTEEQLNSFDKVVLVQLLLANQEQLASIDQKLQLVLEQLATANHKRYGRSSEKLDIDQQIAFKEVDDQIVFFNEAEAVANLGEIDVEDEDTVKSKPTKRKGKREEDLKGLPIVKIEHTMSEEELRKEFGGSAWKQLPDEVYKRYKFTPSKVEVEEHHVAVYASKKDDHIIKAKHPGYLLRNSLVSPSLEAAIINGKYVNAVPLYRLEKEFERYNLNISRQDMANWTIQCADRYLAILYDYLHERIYDYHVLQADETPVLVNKDGRTAGSKSYMWVYRTGRMYQDKQIVLYDYQQTRNTSHPREFLKNFKGVCVTDGYQVYHTLDKERDDLTIAGCWAHARRRYDEAVKALPEKDQKSSLAYLALKQIQAIYREEKRLSELSPEERLKLRQVSVKPLVEAYFVWVKEHIGKVLSKSKTWSGFNYSINQEKYLKAFLDDGEVPMDNNAAEQSIRGFCIGKKNWVMIDTINGAKSSAIIYSIAETAKVNNLKPYNYFEYLLTEIPKHLDETDRSFCEDLLPWSPKLPAECRK</sequence>
<dbReference type="EMBL" id="JACEGA010000001">
    <property type="protein sequence ID" value="MBB2182792.1"/>
    <property type="molecule type" value="Genomic_DNA"/>
</dbReference>
<dbReference type="Pfam" id="PF13007">
    <property type="entry name" value="LZ_Tnp_IS66"/>
    <property type="match status" value="1"/>
</dbReference>
<gene>
    <name evidence="4" type="ORF">H0486_07875</name>
    <name evidence="5" type="ORF">H0486_11655</name>
    <name evidence="6" type="ORF">H0486_16550</name>
</gene>
<evidence type="ECO:0000259" key="3">
    <source>
        <dbReference type="Pfam" id="PF13817"/>
    </source>
</evidence>
<dbReference type="InterPro" id="IPR024463">
    <property type="entry name" value="Transposase_TnpC_homeodom"/>
</dbReference>
<dbReference type="EMBL" id="JACEGA010000001">
    <property type="protein sequence ID" value="MBB2184490.1"/>
    <property type="molecule type" value="Genomic_DNA"/>
</dbReference>